<keyword evidence="5" id="KW-1185">Reference proteome</keyword>
<evidence type="ECO:0000259" key="1">
    <source>
        <dbReference type="Pfam" id="PF26058"/>
    </source>
</evidence>
<evidence type="ECO:0000313" key="3">
    <source>
        <dbReference type="EMBL" id="SCP03477.1"/>
    </source>
</evidence>
<dbReference type="Proteomes" id="UP000219813">
    <property type="component" value="Chromosome 14"/>
</dbReference>
<dbReference type="SUPFAM" id="SSF49899">
    <property type="entry name" value="Concanavalin A-like lectins/glucanases"/>
    <property type="match status" value="1"/>
</dbReference>
<dbReference type="AlphaFoldDB" id="A0A1A8WHU5"/>
<dbReference type="GeneID" id="39871847"/>
<dbReference type="Pfam" id="PF26058">
    <property type="entry name" value="DUF8019"/>
    <property type="match status" value="1"/>
</dbReference>
<accession>A0A1A8WHU5</accession>
<dbReference type="PANTHER" id="PTHR42535:SF2">
    <property type="entry name" value="CHROMOSOME UNDETERMINED SCAFFOLD_146, WHOLE GENOME SHOTGUN SEQUENCE"/>
    <property type="match status" value="1"/>
</dbReference>
<dbReference type="KEGG" id="pmal:PMUG01_14053600"/>
<name>A0A1A8WHU5_PLAMA</name>
<sequence>MLFRVFKIWYLLLNFYYKTQIKCDIDNLSLPECDVAIDSAICISNGQKILLPEAKPYGISAHINFDSITAVDSTGNRNHALGNFFASTGFGSVGNSALFRKNYIYIPHSDEFFKSVDFTYTFFIYLLEDEISVKNNTDEKFCPIIHKGIIKDKIQESSPAIMINAKTGRIKIVLSTSSSTNSAGEEFLSNFKLKRHQWYHISVVRHINHVRLFVDGILDSSFLTEGITKTNDFPIYIGGAPYSVDSCDFPFLLDELKIYNLSIGIDHIQSEAALTLNGLEPSFIYFGCFHCDINSAILSCPNNYHLCNKIELYIGVYNVMRKFSLNINNIILPYSPENHIGIGVCCADI</sequence>
<dbReference type="EMBL" id="FLQW01001655">
    <property type="protein sequence ID" value="SBS90808.1"/>
    <property type="molecule type" value="Genomic_DNA"/>
</dbReference>
<evidence type="ECO:0000313" key="2">
    <source>
        <dbReference type="EMBL" id="SBS90808.1"/>
    </source>
</evidence>
<dbReference type="VEuPathDB" id="PlasmoDB:PmUG01_14053600"/>
<dbReference type="OrthoDB" id="347083at2759"/>
<dbReference type="InterPro" id="IPR013320">
    <property type="entry name" value="ConA-like_dom_sf"/>
</dbReference>
<gene>
    <name evidence="3" type="primary">PSOP17</name>
    <name evidence="2" type="ORF">PMALA_030920</name>
    <name evidence="3" type="ORF">PMUG01_14053600</name>
</gene>
<reference evidence="2" key="1">
    <citation type="submission" date="2016-05" db="EMBL/GenBank/DDBJ databases">
        <authorList>
            <person name="Lavstsen T."/>
            <person name="Jespersen J.S."/>
        </authorList>
    </citation>
    <scope>NUCLEOTIDE SEQUENCE [LARGE SCALE GENOMIC DNA]</scope>
</reference>
<dbReference type="InterPro" id="IPR058332">
    <property type="entry name" value="DUF8019"/>
</dbReference>
<proteinExistence type="predicted"/>
<dbReference type="EMBL" id="LT594635">
    <property type="protein sequence ID" value="SCP03477.1"/>
    <property type="molecule type" value="Genomic_DNA"/>
</dbReference>
<evidence type="ECO:0000313" key="5">
    <source>
        <dbReference type="Proteomes" id="UP000219813"/>
    </source>
</evidence>
<dbReference type="Proteomes" id="UP000078597">
    <property type="component" value="Unassembled WGS sequence"/>
</dbReference>
<reference evidence="4" key="2">
    <citation type="submission" date="2016-05" db="EMBL/GenBank/DDBJ databases">
        <authorList>
            <person name="Naeem Raeece"/>
        </authorList>
    </citation>
    <scope>NUCLEOTIDE SEQUENCE [LARGE SCALE GENOMIC DNA]</scope>
</reference>
<dbReference type="Pfam" id="PF13385">
    <property type="entry name" value="Laminin_G_3"/>
    <property type="match status" value="1"/>
</dbReference>
<feature type="domain" description="DUF8019" evidence="1">
    <location>
        <begin position="281"/>
        <end position="348"/>
    </location>
</feature>
<dbReference type="Gene3D" id="2.60.120.200">
    <property type="match status" value="1"/>
</dbReference>
<organism evidence="2 4">
    <name type="scientific">Plasmodium malariae</name>
    <dbReference type="NCBI Taxonomy" id="5858"/>
    <lineage>
        <taxon>Eukaryota</taxon>
        <taxon>Sar</taxon>
        <taxon>Alveolata</taxon>
        <taxon>Apicomplexa</taxon>
        <taxon>Aconoidasida</taxon>
        <taxon>Haemosporida</taxon>
        <taxon>Plasmodiidae</taxon>
        <taxon>Plasmodium</taxon>
        <taxon>Plasmodium (Plasmodium)</taxon>
    </lineage>
</organism>
<dbReference type="PANTHER" id="PTHR42535">
    <property type="entry name" value="OOKINETE PROTEIN, PUTATIVE-RELATED"/>
    <property type="match status" value="1"/>
</dbReference>
<dbReference type="OMA" id="AICINNG"/>
<dbReference type="RefSeq" id="XP_028864430.1">
    <property type="nucleotide sequence ID" value="XM_029008107.1"/>
</dbReference>
<evidence type="ECO:0000313" key="4">
    <source>
        <dbReference type="Proteomes" id="UP000078597"/>
    </source>
</evidence>
<reference evidence="3 5" key="3">
    <citation type="submission" date="2016-06" db="EMBL/GenBank/DDBJ databases">
        <authorList>
            <consortium name="Pathogen Informatics"/>
        </authorList>
    </citation>
    <scope>NUCLEOTIDE SEQUENCE [LARGE SCALE GENOMIC DNA]</scope>
</reference>
<protein>
    <submittedName>
        <fullName evidence="2">Secreted ookinete protein, putative</fullName>
    </submittedName>
</protein>